<evidence type="ECO:0000256" key="7">
    <source>
        <dbReference type="RuleBase" id="RU363032"/>
    </source>
</evidence>
<proteinExistence type="inferred from homology"/>
<sequence>MTLISFKSVHESMTGFASILPSDPTVANYIRVVEIMPNLPWNFLNNVFVSIMGTVTTLFFCSLAGFAFAKYRFPGKQALFLFVLATMMVPQEIGIIPVFLIYRNLHLINSLWGLIIPRIATAVGIFYMTQYMRDVPTEVLEAARIDGCTDFRIYWQIVCPIVKSGLASWATLTMITRWNDFFWPLVLLRNAKKYTLMVAIALLPTSDGLSTPWPIVMSGTTLAVVPVVIAYFIVQKLQIANVTAGAVKG</sequence>
<dbReference type="Proteomes" id="UP000651482">
    <property type="component" value="Unassembled WGS sequence"/>
</dbReference>
<evidence type="ECO:0000256" key="2">
    <source>
        <dbReference type="ARBA" id="ARBA00022448"/>
    </source>
</evidence>
<feature type="transmembrane region" description="Helical" evidence="7">
    <location>
        <begin position="80"/>
        <end position="102"/>
    </location>
</feature>
<protein>
    <submittedName>
        <fullName evidence="9">Carbohydrate ABC transporter permease</fullName>
    </submittedName>
</protein>
<name>A0A926HR87_9FIRM</name>
<keyword evidence="4 7" id="KW-0812">Transmembrane</keyword>
<evidence type="ECO:0000256" key="3">
    <source>
        <dbReference type="ARBA" id="ARBA00022475"/>
    </source>
</evidence>
<dbReference type="Pfam" id="PF00528">
    <property type="entry name" value="BPD_transp_1"/>
    <property type="match status" value="1"/>
</dbReference>
<dbReference type="AlphaFoldDB" id="A0A926HR87"/>
<keyword evidence="2 7" id="KW-0813">Transport</keyword>
<feature type="transmembrane region" description="Helical" evidence="7">
    <location>
        <begin position="215"/>
        <end position="234"/>
    </location>
</feature>
<dbReference type="PANTHER" id="PTHR43744:SF12">
    <property type="entry name" value="ABC TRANSPORTER PERMEASE PROTEIN MG189-RELATED"/>
    <property type="match status" value="1"/>
</dbReference>
<evidence type="ECO:0000256" key="1">
    <source>
        <dbReference type="ARBA" id="ARBA00004651"/>
    </source>
</evidence>
<dbReference type="CDD" id="cd06261">
    <property type="entry name" value="TM_PBP2"/>
    <property type="match status" value="1"/>
</dbReference>
<gene>
    <name evidence="9" type="ORF">IAG03_00670</name>
</gene>
<comment type="similarity">
    <text evidence="7">Belongs to the binding-protein-dependent transport system permease family.</text>
</comment>
<keyword evidence="10" id="KW-1185">Reference proteome</keyword>
<dbReference type="SUPFAM" id="SSF161098">
    <property type="entry name" value="MetI-like"/>
    <property type="match status" value="1"/>
</dbReference>
<evidence type="ECO:0000256" key="4">
    <source>
        <dbReference type="ARBA" id="ARBA00022692"/>
    </source>
</evidence>
<evidence type="ECO:0000313" key="10">
    <source>
        <dbReference type="Proteomes" id="UP000651482"/>
    </source>
</evidence>
<dbReference type="GO" id="GO:0005886">
    <property type="term" value="C:plasma membrane"/>
    <property type="evidence" value="ECO:0007669"/>
    <property type="project" value="UniProtKB-SubCell"/>
</dbReference>
<dbReference type="PROSITE" id="PS50928">
    <property type="entry name" value="ABC_TM1"/>
    <property type="match status" value="1"/>
</dbReference>
<feature type="transmembrane region" description="Helical" evidence="7">
    <location>
        <begin position="108"/>
        <end position="128"/>
    </location>
</feature>
<keyword evidence="5 7" id="KW-1133">Transmembrane helix</keyword>
<comment type="subcellular location">
    <subcellularLocation>
        <location evidence="1 7">Cell membrane</location>
        <topology evidence="1 7">Multi-pass membrane protein</topology>
    </subcellularLocation>
</comment>
<evidence type="ECO:0000313" key="9">
    <source>
        <dbReference type="EMBL" id="MBC8532535.1"/>
    </source>
</evidence>
<accession>A0A926HR87</accession>
<keyword evidence="3" id="KW-1003">Cell membrane</keyword>
<comment type="caution">
    <text evidence="9">The sequence shown here is derived from an EMBL/GenBank/DDBJ whole genome shotgun (WGS) entry which is preliminary data.</text>
</comment>
<keyword evidence="6 7" id="KW-0472">Membrane</keyword>
<dbReference type="InterPro" id="IPR035906">
    <property type="entry name" value="MetI-like_sf"/>
</dbReference>
<evidence type="ECO:0000256" key="6">
    <source>
        <dbReference type="ARBA" id="ARBA00023136"/>
    </source>
</evidence>
<feature type="domain" description="ABC transmembrane type-1" evidence="8">
    <location>
        <begin position="43"/>
        <end position="234"/>
    </location>
</feature>
<dbReference type="GO" id="GO:0055085">
    <property type="term" value="P:transmembrane transport"/>
    <property type="evidence" value="ECO:0007669"/>
    <property type="project" value="InterPro"/>
</dbReference>
<organism evidence="9 10">
    <name type="scientific">Yeguia hominis</name>
    <dbReference type="NCBI Taxonomy" id="2763662"/>
    <lineage>
        <taxon>Bacteria</taxon>
        <taxon>Bacillati</taxon>
        <taxon>Bacillota</taxon>
        <taxon>Clostridia</taxon>
        <taxon>Eubacteriales</taxon>
        <taxon>Yeguiaceae</taxon>
        <taxon>Yeguia</taxon>
    </lineage>
</organism>
<dbReference type="PANTHER" id="PTHR43744">
    <property type="entry name" value="ABC TRANSPORTER PERMEASE PROTEIN MG189-RELATED-RELATED"/>
    <property type="match status" value="1"/>
</dbReference>
<reference evidence="9" key="1">
    <citation type="submission" date="2020-08" db="EMBL/GenBank/DDBJ databases">
        <title>Genome public.</title>
        <authorList>
            <person name="Liu C."/>
            <person name="Sun Q."/>
        </authorList>
    </citation>
    <scope>NUCLEOTIDE SEQUENCE</scope>
    <source>
        <strain evidence="9">NSJ-40</strain>
    </source>
</reference>
<dbReference type="InterPro" id="IPR000515">
    <property type="entry name" value="MetI-like"/>
</dbReference>
<dbReference type="Gene3D" id="1.10.3720.10">
    <property type="entry name" value="MetI-like"/>
    <property type="match status" value="1"/>
</dbReference>
<feature type="transmembrane region" description="Helical" evidence="7">
    <location>
        <begin position="47"/>
        <end position="68"/>
    </location>
</feature>
<evidence type="ECO:0000259" key="8">
    <source>
        <dbReference type="PROSITE" id="PS50928"/>
    </source>
</evidence>
<evidence type="ECO:0000256" key="5">
    <source>
        <dbReference type="ARBA" id="ARBA00022989"/>
    </source>
</evidence>
<dbReference type="EMBL" id="JACRSN010000001">
    <property type="protein sequence ID" value="MBC8532535.1"/>
    <property type="molecule type" value="Genomic_DNA"/>
</dbReference>